<gene>
    <name evidence="1" type="ORF">K466DRAFT_500928</name>
</gene>
<dbReference type="AlphaFoldDB" id="A0A5C3P8F9"/>
<keyword evidence="2" id="KW-1185">Reference proteome</keyword>
<proteinExistence type="predicted"/>
<dbReference type="InterPro" id="IPR052980">
    <property type="entry name" value="Crinkler_effector"/>
</dbReference>
<dbReference type="InParanoid" id="A0A5C3P8F9"/>
<sequence length="485" mass="54436">MTEFSSDGQGIETDDDCDTTTTEWEYTCLHNIHSVVRACGGFVPSLQDILVIRPEYIWLRETIETGYLQTVKAVIVTGHPGIGKTVWLLHLLLHRLERKLPTAIHLFGDTFVIFDDNGATVRDAEDYVQMTEDYWALSDANITITQPCLAFQRSEARIILASSPRPDRWKEWKKYHSGRLLVSDLPRLLDIGAIVRELRLDVAEAYRFTSKWGPCTRTILDLLNASPEERASIEKDLTKTAKTAAKAICADPAAYAYPETQRTPSVGFTILFASPHRLLDPDTSQVVGSVDMIYSIPTVHLSQIFHIARQSIANVAALRLFSTLALHATTRAAPAWDFEKRVHVRLSSNSQPLAIFTEHRSSKMQPSQRLLVGTTGPLAHSSEFSSFYWLPSTSEFSGVDGVLANGDNVYAVQATTADEPESPVDGLRKLWAKFDRNYREQRVWHVVFVTNSKVLASRHAAEYAERLKGFPLGQYKEVNVWGCVL</sequence>
<dbReference type="PANTHER" id="PTHR33129:SF1">
    <property type="entry name" value="ATP-BINDING PROTEIN"/>
    <property type="match status" value="1"/>
</dbReference>
<evidence type="ECO:0000313" key="2">
    <source>
        <dbReference type="Proteomes" id="UP000308197"/>
    </source>
</evidence>
<dbReference type="EMBL" id="ML211522">
    <property type="protein sequence ID" value="TFK82093.1"/>
    <property type="molecule type" value="Genomic_DNA"/>
</dbReference>
<organism evidence="1 2">
    <name type="scientific">Polyporus arcularius HHB13444</name>
    <dbReference type="NCBI Taxonomy" id="1314778"/>
    <lineage>
        <taxon>Eukaryota</taxon>
        <taxon>Fungi</taxon>
        <taxon>Dikarya</taxon>
        <taxon>Basidiomycota</taxon>
        <taxon>Agaricomycotina</taxon>
        <taxon>Agaricomycetes</taxon>
        <taxon>Polyporales</taxon>
        <taxon>Polyporaceae</taxon>
        <taxon>Polyporus</taxon>
    </lineage>
</organism>
<dbReference type="PANTHER" id="PTHR33129">
    <property type="entry name" value="PROTEIN KINASE DOMAIN-CONTAINING PROTEIN-RELATED"/>
    <property type="match status" value="1"/>
</dbReference>
<reference evidence="1 2" key="1">
    <citation type="journal article" date="2019" name="Nat. Ecol. Evol.">
        <title>Megaphylogeny resolves global patterns of mushroom evolution.</title>
        <authorList>
            <person name="Varga T."/>
            <person name="Krizsan K."/>
            <person name="Foldi C."/>
            <person name="Dima B."/>
            <person name="Sanchez-Garcia M."/>
            <person name="Sanchez-Ramirez S."/>
            <person name="Szollosi G.J."/>
            <person name="Szarkandi J.G."/>
            <person name="Papp V."/>
            <person name="Albert L."/>
            <person name="Andreopoulos W."/>
            <person name="Angelini C."/>
            <person name="Antonin V."/>
            <person name="Barry K.W."/>
            <person name="Bougher N.L."/>
            <person name="Buchanan P."/>
            <person name="Buyck B."/>
            <person name="Bense V."/>
            <person name="Catcheside P."/>
            <person name="Chovatia M."/>
            <person name="Cooper J."/>
            <person name="Damon W."/>
            <person name="Desjardin D."/>
            <person name="Finy P."/>
            <person name="Geml J."/>
            <person name="Haridas S."/>
            <person name="Hughes K."/>
            <person name="Justo A."/>
            <person name="Karasinski D."/>
            <person name="Kautmanova I."/>
            <person name="Kiss B."/>
            <person name="Kocsube S."/>
            <person name="Kotiranta H."/>
            <person name="LaButti K.M."/>
            <person name="Lechner B.E."/>
            <person name="Liimatainen K."/>
            <person name="Lipzen A."/>
            <person name="Lukacs Z."/>
            <person name="Mihaltcheva S."/>
            <person name="Morgado L.N."/>
            <person name="Niskanen T."/>
            <person name="Noordeloos M.E."/>
            <person name="Ohm R.A."/>
            <person name="Ortiz-Santana B."/>
            <person name="Ovrebo C."/>
            <person name="Racz N."/>
            <person name="Riley R."/>
            <person name="Savchenko A."/>
            <person name="Shiryaev A."/>
            <person name="Soop K."/>
            <person name="Spirin V."/>
            <person name="Szebenyi C."/>
            <person name="Tomsovsky M."/>
            <person name="Tulloss R.E."/>
            <person name="Uehling J."/>
            <person name="Grigoriev I.V."/>
            <person name="Vagvolgyi C."/>
            <person name="Papp T."/>
            <person name="Martin F.M."/>
            <person name="Miettinen O."/>
            <person name="Hibbett D.S."/>
            <person name="Nagy L.G."/>
        </authorList>
    </citation>
    <scope>NUCLEOTIDE SEQUENCE [LARGE SCALE GENOMIC DNA]</scope>
    <source>
        <strain evidence="1 2">HHB13444</strain>
    </source>
</reference>
<evidence type="ECO:0000313" key="1">
    <source>
        <dbReference type="EMBL" id="TFK82093.1"/>
    </source>
</evidence>
<dbReference type="Proteomes" id="UP000308197">
    <property type="component" value="Unassembled WGS sequence"/>
</dbReference>
<name>A0A5C3P8F9_9APHY</name>
<protein>
    <submittedName>
        <fullName evidence="1">Uncharacterized protein</fullName>
    </submittedName>
</protein>
<accession>A0A5C3P8F9</accession>